<dbReference type="PANTHER" id="PTHR10357">
    <property type="entry name" value="ALPHA-AMYLASE FAMILY MEMBER"/>
    <property type="match status" value="1"/>
</dbReference>
<dbReference type="Proteomes" id="UP000325755">
    <property type="component" value="Chromosome"/>
</dbReference>
<name>A0A5Q0BN40_9GAMM</name>
<reference evidence="3 4" key="1">
    <citation type="submission" date="2019-09" db="EMBL/GenBank/DDBJ databases">
        <title>Ecophysiology of the spiral-shaped methanotroph Methylospira mobilis as revealed by the complete genome sequence.</title>
        <authorList>
            <person name="Oshkin I.Y."/>
            <person name="Dedysh S.N."/>
            <person name="Miroshnikov K."/>
            <person name="Danilova O.V."/>
            <person name="Hakobyan A."/>
            <person name="Liesack W."/>
        </authorList>
    </citation>
    <scope>NUCLEOTIDE SEQUENCE [LARGE SCALE GENOMIC DNA]</scope>
    <source>
        <strain evidence="3 4">Shm1</strain>
    </source>
</reference>
<dbReference type="SMART" id="SM00642">
    <property type="entry name" value="Aamy"/>
    <property type="match status" value="1"/>
</dbReference>
<protein>
    <submittedName>
        <fullName evidence="3">Malto-oligosyltrehalose synthase</fullName>
    </submittedName>
</protein>
<dbReference type="PANTHER" id="PTHR10357:SF216">
    <property type="entry name" value="MALTOOLIGOSYL TREHALOSE SYNTHASE-RELATED"/>
    <property type="match status" value="1"/>
</dbReference>
<dbReference type="NCBIfam" id="TIGR02401">
    <property type="entry name" value="trehalose_TreY"/>
    <property type="match status" value="1"/>
</dbReference>
<dbReference type="InterPro" id="IPR017853">
    <property type="entry name" value="GH"/>
</dbReference>
<dbReference type="GO" id="GO:0030980">
    <property type="term" value="P:alpha-glucan catabolic process"/>
    <property type="evidence" value="ECO:0007669"/>
    <property type="project" value="TreeGrafter"/>
</dbReference>
<dbReference type="InterPro" id="IPR013797">
    <property type="entry name" value="Maltooligo_trehalose_synth_4"/>
</dbReference>
<organism evidence="3 4">
    <name type="scientific">Candidatus Methylospira mobilis</name>
    <dbReference type="NCBI Taxonomy" id="1808979"/>
    <lineage>
        <taxon>Bacteria</taxon>
        <taxon>Pseudomonadati</taxon>
        <taxon>Pseudomonadota</taxon>
        <taxon>Gammaproteobacteria</taxon>
        <taxon>Methylococcales</taxon>
        <taxon>Methylococcaceae</taxon>
        <taxon>Candidatus Methylospira</taxon>
    </lineage>
</organism>
<feature type="domain" description="Glycosyl hydrolase family 13 catalytic" evidence="2">
    <location>
        <begin position="41"/>
        <end position="564"/>
    </location>
</feature>
<evidence type="ECO:0000256" key="1">
    <source>
        <dbReference type="SAM" id="MobiDB-lite"/>
    </source>
</evidence>
<dbReference type="EMBL" id="CP044205">
    <property type="protein sequence ID" value="QFY43517.1"/>
    <property type="molecule type" value="Genomic_DNA"/>
</dbReference>
<dbReference type="AlphaFoldDB" id="A0A5Q0BN40"/>
<dbReference type="GO" id="GO:0047470">
    <property type="term" value="F:(1,4)-alpha-D-glucan 1-alpha-D-glucosylmutase activity"/>
    <property type="evidence" value="ECO:0007669"/>
    <property type="project" value="TreeGrafter"/>
</dbReference>
<accession>A0A5Q0BN40</accession>
<dbReference type="InterPro" id="IPR006047">
    <property type="entry name" value="GH13_cat_dom"/>
</dbReference>
<evidence type="ECO:0000259" key="2">
    <source>
        <dbReference type="SMART" id="SM00642"/>
    </source>
</evidence>
<dbReference type="InParanoid" id="A0A5Q0BN40"/>
<dbReference type="GO" id="GO:0005992">
    <property type="term" value="P:trehalose biosynthetic process"/>
    <property type="evidence" value="ECO:0007669"/>
    <property type="project" value="TreeGrafter"/>
</dbReference>
<gene>
    <name evidence="3" type="primary">treY</name>
    <name evidence="3" type="ORF">F6R98_13550</name>
</gene>
<dbReference type="Pfam" id="PF00128">
    <property type="entry name" value="Alpha-amylase"/>
    <property type="match status" value="1"/>
</dbReference>
<evidence type="ECO:0000313" key="3">
    <source>
        <dbReference type="EMBL" id="QFY43517.1"/>
    </source>
</evidence>
<keyword evidence="4" id="KW-1185">Reference proteome</keyword>
<dbReference type="SUPFAM" id="SSF51445">
    <property type="entry name" value="(Trans)glycosidases"/>
    <property type="match status" value="2"/>
</dbReference>
<dbReference type="OrthoDB" id="9761577at2"/>
<dbReference type="CDD" id="cd11336">
    <property type="entry name" value="AmyAc_MTSase"/>
    <property type="match status" value="1"/>
</dbReference>
<sequence>MKSHGNENPFVEKIAAKRTKAGQAASRKIAKLQNTEPRIPLSTYRLQFNGDFTFNQAREIVPYLSALGVTHLYASPYLKARPGSRHGYDIIDHNTLNPEIGTYEEFERLCTTLAEHGMGQVLDVVPNHMGVQGGDNAWWLDVLENGQTAAHAGFFDIDWAPVKAKLRGKVLLPVLGNHYGAVLDNGELQLRFDAERGEFGIYYFEHHFPVDPSEYPQVLAYRMDVLSMRLGHDNPVLMEYQSLITAFRNLPPRDEDLAERQLERRRDKEVHKRHLAGLVEQYADIAGFVEQNLLIFNGTAGNSASFDPLHLLIEAQAYRLAFWRVASDEINYRRFFDINDLAGLRMENDEVFDATHQLLLRLVREGKLDGLRLDHPDGLYDPEAYFCKLEAQCKGVGRAPYLVVEKILAVNEALRKSWPVHGTTGYEFTNLLNGLFVATGAAKRMERLYNNFIGAHVDFDDLLYRSKKLIMETALAGELNVLANLLSKIAEADRRTCDYTLNGLRTALAEIVACFRVYRGYISVRDVVAEDRHNIEQAVAMAKRRSTAADTSIFDFLRGVLTLAAAKGKNPEYHRQVLVFAMKFQQFTSPVMAKGLEDTSAYIYHRLLSLNEVGGDPRRFGVTRSAFHRANQARAEHAPHSMSTTSTHDTKRSEDARARLNVLSEIPAAWRLALKHWSRANGNLKRVVDGMQAPTRNDEYFIYQTLLGFWPSGDAGSDEMARFNSRIKEYLIKALREAKVYTSWINPNAAYEDAVTAFADALINAPANGAFPTNFRPFQRRVARLGMFNSLSQTLIKFTAPGVPDIYQGCELWDFSLVDPDNRRPVDFVRRGTLLAALQTLGAQPAQQRGAGVRELCDTMEDGRVKLLVVRSALALRERWPEVFQQGKYLPLAVKGEKADHLCAYARFTGGRAVISLAPRFFARLLGEVDSLPLGEAVWANTTVEIPFHRLGWQYNCVFSGKELGPCQQQSGWFLPVARVLAAFPVGLIAGERVQS</sequence>
<dbReference type="Gene3D" id="1.10.10.470">
    <property type="entry name" value="Maltooligosyl trehalose synthase, domain 4"/>
    <property type="match status" value="1"/>
</dbReference>
<evidence type="ECO:0000313" key="4">
    <source>
        <dbReference type="Proteomes" id="UP000325755"/>
    </source>
</evidence>
<dbReference type="Gene3D" id="3.20.20.80">
    <property type="entry name" value="Glycosidases"/>
    <property type="match status" value="3"/>
</dbReference>
<dbReference type="RefSeq" id="WP_153249500.1">
    <property type="nucleotide sequence ID" value="NZ_CP044205.1"/>
</dbReference>
<dbReference type="InterPro" id="IPR012767">
    <property type="entry name" value="Trehalose_TreY"/>
</dbReference>
<dbReference type="KEGG" id="mmob:F6R98_13550"/>
<feature type="region of interest" description="Disordered" evidence="1">
    <location>
        <begin position="631"/>
        <end position="654"/>
    </location>
</feature>
<proteinExistence type="predicted"/>